<feature type="transmembrane region" description="Helical" evidence="3">
    <location>
        <begin position="238"/>
        <end position="260"/>
    </location>
</feature>
<dbReference type="InterPro" id="IPR006665">
    <property type="entry name" value="OmpA-like"/>
</dbReference>
<dbReference type="Pfam" id="PF09850">
    <property type="entry name" value="DotU"/>
    <property type="match status" value="1"/>
</dbReference>
<comment type="caution">
    <text evidence="5">The sequence shown here is derived from an EMBL/GenBank/DDBJ whole genome shotgun (WGS) entry which is preliminary data.</text>
</comment>
<dbReference type="SUPFAM" id="SSF103088">
    <property type="entry name" value="OmpA-like"/>
    <property type="match status" value="1"/>
</dbReference>
<evidence type="ECO:0000256" key="3">
    <source>
        <dbReference type="SAM" id="Phobius"/>
    </source>
</evidence>
<dbReference type="GO" id="GO:0016020">
    <property type="term" value="C:membrane"/>
    <property type="evidence" value="ECO:0007669"/>
    <property type="project" value="UniProtKB-UniRule"/>
</dbReference>
<dbReference type="InterPro" id="IPR038522">
    <property type="entry name" value="T4/T6SS_DotU_sf"/>
</dbReference>
<dbReference type="InterPro" id="IPR017733">
    <property type="entry name" value="OmpA-like_dom_proteobacteria"/>
</dbReference>
<name>V5BS31_9GAMM</name>
<dbReference type="PROSITE" id="PS51123">
    <property type="entry name" value="OMPA_2"/>
    <property type="match status" value="1"/>
</dbReference>
<reference evidence="5 6" key="1">
    <citation type="journal article" date="2013" name="Genome Announc.">
        <title>Draft Genome Sequence of the Methanotrophic Gammaproteobacterium Methyloglobulus morosus DSM 22980 Strain KoM1.</title>
        <authorList>
            <person name="Poehlein A."/>
            <person name="Deutzmann J.S."/>
            <person name="Daniel R."/>
            <person name="Simeonova D.D."/>
        </authorList>
    </citation>
    <scope>NUCLEOTIDE SEQUENCE [LARGE SCALE GENOMIC DNA]</scope>
    <source>
        <strain evidence="5 6">KoM1</strain>
    </source>
</reference>
<dbReference type="Gene3D" id="3.30.1330.60">
    <property type="entry name" value="OmpA-like domain"/>
    <property type="match status" value="1"/>
</dbReference>
<dbReference type="NCBIfam" id="TIGR03350">
    <property type="entry name" value="type_VI_ompA"/>
    <property type="match status" value="1"/>
</dbReference>
<sequence length="436" mass="48119">MNNDKDDPFFTPQADDRTIIRPNPGGKRPDIPSAVYPNSQQSVPSGAAPKLGSLNPLEKAASGLLALLTKLNSSYSQSDPMGLKNRIIKEIEQFQITAQTQGIDPQTISSARYVLCTVLDEAVLNTPWGNESGWSDHSLLSIFHKETKGGERSFHLLKSLSQNPAKNRNLLELIYVCLALGFEGEYRLIEGGKNKLASIKDWLYQILQKERGIADPVLSPHWQGVIDRRNPLMQMVPVWVFGAVAAGLLTTIFTVLLFQLNNNSDPVFKEILTITPPTIDVVEPEPVKIVPIPKPQLTLSKLLATEIENKQLKVMELTQRSTVTIQGDNLFDSGSTTVNSAVFPLLQRIAESLNQLPGQVMVTGHSDNQPIRSARYPSNWHLSKARATSVSAVLKEILSNPGRVLIEGKSDLEPVDSNTTKEGRAKNRRVEITLLK</sequence>
<accession>V5BS31</accession>
<organism evidence="5 6">
    <name type="scientific">Methyloglobulus morosus KoM1</name>
    <dbReference type="NCBI Taxonomy" id="1116472"/>
    <lineage>
        <taxon>Bacteria</taxon>
        <taxon>Pseudomonadati</taxon>
        <taxon>Pseudomonadota</taxon>
        <taxon>Gammaproteobacteria</taxon>
        <taxon>Methylococcales</taxon>
        <taxon>Methylococcaceae</taxon>
        <taxon>Methyloglobulus</taxon>
    </lineage>
</organism>
<dbReference type="NCBIfam" id="TIGR03349">
    <property type="entry name" value="IV_VI_DotU"/>
    <property type="match status" value="1"/>
</dbReference>
<dbReference type="Pfam" id="PF00691">
    <property type="entry name" value="OmpA"/>
    <property type="match status" value="1"/>
</dbReference>
<keyword evidence="3" id="KW-0812">Transmembrane</keyword>
<evidence type="ECO:0000313" key="6">
    <source>
        <dbReference type="Proteomes" id="UP000017842"/>
    </source>
</evidence>
<feature type="compositionally biased region" description="Basic and acidic residues" evidence="2">
    <location>
        <begin position="1"/>
        <end position="19"/>
    </location>
</feature>
<dbReference type="STRING" id="1116472.MGMO_120c00460"/>
<dbReference type="eggNOG" id="COG3455">
    <property type="taxonomic scope" value="Bacteria"/>
</dbReference>
<dbReference type="EMBL" id="AYLO01000112">
    <property type="protein sequence ID" value="ESS70659.1"/>
    <property type="molecule type" value="Genomic_DNA"/>
</dbReference>
<dbReference type="Proteomes" id="UP000017842">
    <property type="component" value="Unassembled WGS sequence"/>
</dbReference>
<dbReference type="PATRIC" id="fig|1116472.3.peg.3162"/>
<dbReference type="InterPro" id="IPR017732">
    <property type="entry name" value="T4/T6SS_DotU"/>
</dbReference>
<dbReference type="InterPro" id="IPR036737">
    <property type="entry name" value="OmpA-like_sf"/>
</dbReference>
<proteinExistence type="predicted"/>
<gene>
    <name evidence="5" type="ORF">MGMO_120c00460</name>
</gene>
<dbReference type="PANTHER" id="PTHR38033:SF1">
    <property type="entry name" value="DOTU FAMILY TYPE IV_VI SECRETION SYSTEM PROTEIN"/>
    <property type="match status" value="1"/>
</dbReference>
<dbReference type="AlphaFoldDB" id="V5BS31"/>
<keyword evidence="3" id="KW-1133">Transmembrane helix</keyword>
<evidence type="ECO:0000256" key="2">
    <source>
        <dbReference type="SAM" id="MobiDB-lite"/>
    </source>
</evidence>
<evidence type="ECO:0000313" key="5">
    <source>
        <dbReference type="EMBL" id="ESS70659.1"/>
    </source>
</evidence>
<protein>
    <submittedName>
        <fullName evidence="5">Outer membrane protein ImpK/VasF, OmpA/MotB</fullName>
    </submittedName>
</protein>
<dbReference type="CDD" id="cd07185">
    <property type="entry name" value="OmpA_C-like"/>
    <property type="match status" value="1"/>
</dbReference>
<evidence type="ECO:0000259" key="4">
    <source>
        <dbReference type="PROSITE" id="PS51123"/>
    </source>
</evidence>
<keyword evidence="6" id="KW-1185">Reference proteome</keyword>
<feature type="domain" description="OmpA-like" evidence="4">
    <location>
        <begin position="318"/>
        <end position="436"/>
    </location>
</feature>
<dbReference type="Gene3D" id="1.25.40.590">
    <property type="entry name" value="Type IV / VI secretion system, DotU"/>
    <property type="match status" value="1"/>
</dbReference>
<dbReference type="NCBIfam" id="NF038228">
    <property type="entry name" value="IcmH_DotU_IVB"/>
    <property type="match status" value="1"/>
</dbReference>
<dbReference type="PANTHER" id="PTHR38033">
    <property type="entry name" value="MEMBRANE PROTEIN-RELATED"/>
    <property type="match status" value="1"/>
</dbReference>
<evidence type="ECO:0000256" key="1">
    <source>
        <dbReference type="PROSITE-ProRule" id="PRU00473"/>
    </source>
</evidence>
<dbReference type="RefSeq" id="WP_023495816.1">
    <property type="nucleotide sequence ID" value="NZ_AYLO01000112.1"/>
</dbReference>
<feature type="region of interest" description="Disordered" evidence="2">
    <location>
        <begin position="1"/>
        <end position="50"/>
    </location>
</feature>
<keyword evidence="1 3" id="KW-0472">Membrane</keyword>
<dbReference type="eggNOG" id="COG1360">
    <property type="taxonomic scope" value="Bacteria"/>
</dbReference>
<dbReference type="OrthoDB" id="345640at2"/>